<protein>
    <submittedName>
        <fullName evidence="2">Membrane protein</fullName>
    </submittedName>
</protein>
<keyword evidence="1" id="KW-1133">Transmembrane helix</keyword>
<sequence length="32" mass="3419">MPVGMTAAGLFCNVMGLDKCFLGLMLVIFLVN</sequence>
<keyword evidence="1" id="KW-0812">Transmembrane</keyword>
<dbReference type="Proteomes" id="UP000017834">
    <property type="component" value="Unassembled WGS sequence"/>
</dbReference>
<accession>A0ABP2ZUX4</accession>
<name>A0ABP2ZUX4_ENTCL</name>
<evidence type="ECO:0000256" key="1">
    <source>
        <dbReference type="SAM" id="Phobius"/>
    </source>
</evidence>
<reference evidence="2 3" key="1">
    <citation type="journal article" date="2014" name="Genome Announc.">
        <title>Draft Genome Sequence of Enterobacter cloacae Strain S611.</title>
        <authorList>
            <person name="Wang D."/>
            <person name="Han C.S."/>
            <person name="Dichosa A.E."/>
            <person name="Gleasner C.D."/>
            <person name="Johnson S.L."/>
            <person name="Daligault H.E."/>
            <person name="Davenport K.W."/>
            <person name="Li P.E."/>
            <person name="Pierson E.A."/>
            <person name="Pierson L.S.III."/>
        </authorList>
    </citation>
    <scope>NUCLEOTIDE SEQUENCE [LARGE SCALE GENOMIC DNA]</scope>
    <source>
        <strain evidence="2 3">S611</strain>
    </source>
</reference>
<dbReference type="EMBL" id="AXOM01000023">
    <property type="protein sequence ID" value="ESS59202.1"/>
    <property type="molecule type" value="Genomic_DNA"/>
</dbReference>
<evidence type="ECO:0000313" key="3">
    <source>
        <dbReference type="Proteomes" id="UP000017834"/>
    </source>
</evidence>
<keyword evidence="1" id="KW-0472">Membrane</keyword>
<feature type="transmembrane region" description="Helical" evidence="1">
    <location>
        <begin position="6"/>
        <end position="31"/>
    </location>
</feature>
<keyword evidence="3" id="KW-1185">Reference proteome</keyword>
<comment type="caution">
    <text evidence="2">The sequence shown here is derived from an EMBL/GenBank/DDBJ whole genome shotgun (WGS) entry which is preliminary data.</text>
</comment>
<gene>
    <name evidence="2" type="ORF">EDP2_2792</name>
</gene>
<proteinExistence type="predicted"/>
<organism evidence="2 3">
    <name type="scientific">Enterobacter cloacae S611</name>
    <dbReference type="NCBI Taxonomy" id="1399146"/>
    <lineage>
        <taxon>Bacteria</taxon>
        <taxon>Pseudomonadati</taxon>
        <taxon>Pseudomonadota</taxon>
        <taxon>Gammaproteobacteria</taxon>
        <taxon>Enterobacterales</taxon>
        <taxon>Enterobacteriaceae</taxon>
        <taxon>Enterobacter</taxon>
        <taxon>Enterobacter cloacae complex</taxon>
    </lineage>
</organism>
<evidence type="ECO:0000313" key="2">
    <source>
        <dbReference type="EMBL" id="ESS59202.1"/>
    </source>
</evidence>